<dbReference type="PIRSF" id="PIRSF005902">
    <property type="entry name" value="DNase_TatD"/>
    <property type="match status" value="1"/>
</dbReference>
<evidence type="ECO:0000256" key="1">
    <source>
        <dbReference type="PIRSR" id="PIRSR005902-1"/>
    </source>
</evidence>
<feature type="binding site" evidence="1">
    <location>
        <position position="81"/>
    </location>
    <ligand>
        <name>a divalent metal cation</name>
        <dbReference type="ChEBI" id="CHEBI:60240"/>
        <label>1</label>
    </ligand>
</feature>
<name>A0A9K3CWI3_9EUKA</name>
<dbReference type="Proteomes" id="UP000265618">
    <property type="component" value="Unassembled WGS sequence"/>
</dbReference>
<gene>
    <name evidence="2" type="ORF">KIPB_006075</name>
</gene>
<reference evidence="2 3" key="1">
    <citation type="journal article" date="2018" name="PLoS ONE">
        <title>The draft genome of Kipferlia bialata reveals reductive genome evolution in fornicate parasites.</title>
        <authorList>
            <person name="Tanifuji G."/>
            <person name="Takabayashi S."/>
            <person name="Kume K."/>
            <person name="Takagi M."/>
            <person name="Nakayama T."/>
            <person name="Kamikawa R."/>
            <person name="Inagaki Y."/>
            <person name="Hashimoto T."/>
        </authorList>
    </citation>
    <scope>NUCLEOTIDE SEQUENCE [LARGE SCALE GENOMIC DNA]</scope>
    <source>
        <strain evidence="2">NY0173</strain>
    </source>
</reference>
<dbReference type="InterPro" id="IPR001130">
    <property type="entry name" value="TatD-like"/>
</dbReference>
<dbReference type="InterPro" id="IPR032466">
    <property type="entry name" value="Metal_Hydrolase"/>
</dbReference>
<evidence type="ECO:0000313" key="2">
    <source>
        <dbReference type="EMBL" id="GIQ84558.1"/>
    </source>
</evidence>
<keyword evidence="3" id="KW-1185">Reference proteome</keyword>
<keyword evidence="1" id="KW-0479">Metal-binding</keyword>
<evidence type="ECO:0000313" key="3">
    <source>
        <dbReference type="Proteomes" id="UP000265618"/>
    </source>
</evidence>
<feature type="binding site" evidence="1">
    <location>
        <position position="152"/>
    </location>
    <ligand>
        <name>a divalent metal cation</name>
        <dbReference type="ChEBI" id="CHEBI:60240"/>
        <label>2</label>
    </ligand>
</feature>
<protein>
    <submittedName>
        <fullName evidence="2">TatD family protein</fullName>
    </submittedName>
</protein>
<dbReference type="Pfam" id="PF01026">
    <property type="entry name" value="TatD_DNase"/>
    <property type="match status" value="1"/>
</dbReference>
<dbReference type="GO" id="GO:0046872">
    <property type="term" value="F:metal ion binding"/>
    <property type="evidence" value="ECO:0007669"/>
    <property type="project" value="UniProtKB-KW"/>
</dbReference>
<dbReference type="AlphaFoldDB" id="A0A9K3CWI3"/>
<feature type="binding site" evidence="1">
    <location>
        <position position="125"/>
    </location>
    <ligand>
        <name>a divalent metal cation</name>
        <dbReference type="ChEBI" id="CHEBI:60240"/>
        <label>2</label>
    </ligand>
</feature>
<accession>A0A9K3CWI3</accession>
<dbReference type="GO" id="GO:0016788">
    <property type="term" value="F:hydrolase activity, acting on ester bonds"/>
    <property type="evidence" value="ECO:0007669"/>
    <property type="project" value="InterPro"/>
</dbReference>
<dbReference type="Gene3D" id="3.20.20.140">
    <property type="entry name" value="Metal-dependent hydrolases"/>
    <property type="match status" value="1"/>
</dbReference>
<dbReference type="OrthoDB" id="413993at2759"/>
<dbReference type="PANTHER" id="PTHR47176">
    <property type="entry name" value="OSJNBA0020J04.13 PROTEIN"/>
    <property type="match status" value="1"/>
</dbReference>
<dbReference type="EMBL" id="BDIP01001514">
    <property type="protein sequence ID" value="GIQ84558.1"/>
    <property type="molecule type" value="Genomic_DNA"/>
</dbReference>
<sequence length="268" mass="29485">MPTTKGLPVCRACGGAATAQPLLDQCRSSNDMMVPALGVHPMNVSRVVTEDTDAKGETSLTVLDRMLTEGRAKGSLVHVGETGLDGRLTKGLSAEDAARERESQEHMFSEHCRLAVKHQCPVQVHIISRKPSCWPVLTATLQRHTPPAVVLHAYSGSLDNFVQVLMPLNCYLSVAPFVLDKTAKKMRRCARECPLDRLLIETDMDDAMWTEHRGEGDGEDDDLSTCVYQCHSSLWDATVAEVAMLRGMDPDQVAQACRDNLRRVLGMD</sequence>
<comment type="caution">
    <text evidence="2">The sequence shown here is derived from an EMBL/GenBank/DDBJ whole genome shotgun (WGS) entry which is preliminary data.</text>
</comment>
<feature type="binding site" evidence="1">
    <location>
        <position position="203"/>
    </location>
    <ligand>
        <name>a divalent metal cation</name>
        <dbReference type="ChEBI" id="CHEBI:60240"/>
        <label>1</label>
    </ligand>
</feature>
<organism evidence="2 3">
    <name type="scientific">Kipferlia bialata</name>
    <dbReference type="NCBI Taxonomy" id="797122"/>
    <lineage>
        <taxon>Eukaryota</taxon>
        <taxon>Metamonada</taxon>
        <taxon>Carpediemonas-like organisms</taxon>
        <taxon>Kipferlia</taxon>
    </lineage>
</organism>
<dbReference type="PANTHER" id="PTHR47176:SF1">
    <property type="entry name" value="OS04G0577500 PROTEIN"/>
    <property type="match status" value="1"/>
</dbReference>
<dbReference type="SUPFAM" id="SSF51556">
    <property type="entry name" value="Metallo-dependent hydrolases"/>
    <property type="match status" value="1"/>
</dbReference>
<proteinExistence type="predicted"/>